<reference evidence="3 4" key="1">
    <citation type="journal article" date="2019" name="Int. J. Syst. Evol. Microbiol.">
        <title>The Global Catalogue of Microorganisms (GCM) 10K type strain sequencing project: providing services to taxonomists for standard genome sequencing and annotation.</title>
        <authorList>
            <consortium name="The Broad Institute Genomics Platform"/>
            <consortium name="The Broad Institute Genome Sequencing Center for Infectious Disease"/>
            <person name="Wu L."/>
            <person name="Ma J."/>
        </authorList>
    </citation>
    <scope>NUCLEOTIDE SEQUENCE [LARGE SCALE GENOMIC DNA]</scope>
    <source>
        <strain evidence="3 4">JCM 14942</strain>
    </source>
</reference>
<dbReference type="PANTHER" id="PTHR30388">
    <property type="entry name" value="ALDEHYDE OXIDOREDUCTASE MOLYBDENUM COFACTOR ASSEMBLY PROTEIN"/>
    <property type="match status" value="1"/>
</dbReference>
<organism evidence="3 4">
    <name type="scientific">Nocardioides humi</name>
    <dbReference type="NCBI Taxonomy" id="449461"/>
    <lineage>
        <taxon>Bacteria</taxon>
        <taxon>Bacillati</taxon>
        <taxon>Actinomycetota</taxon>
        <taxon>Actinomycetes</taxon>
        <taxon>Propionibacteriales</taxon>
        <taxon>Nocardioidaceae</taxon>
        <taxon>Nocardioides</taxon>
    </lineage>
</organism>
<evidence type="ECO:0000259" key="1">
    <source>
        <dbReference type="Pfam" id="PF02625"/>
    </source>
</evidence>
<proteinExistence type="predicted"/>
<evidence type="ECO:0000259" key="2">
    <source>
        <dbReference type="Pfam" id="PF13478"/>
    </source>
</evidence>
<dbReference type="InterPro" id="IPR003777">
    <property type="entry name" value="XdhC_CoxI"/>
</dbReference>
<dbReference type="Gene3D" id="3.40.50.720">
    <property type="entry name" value="NAD(P)-binding Rossmann-like Domain"/>
    <property type="match status" value="1"/>
</dbReference>
<evidence type="ECO:0000313" key="3">
    <source>
        <dbReference type="EMBL" id="GAA1548985.1"/>
    </source>
</evidence>
<dbReference type="InterPro" id="IPR052698">
    <property type="entry name" value="MoCofactor_Util/Proc"/>
</dbReference>
<feature type="domain" description="XdhC- CoxI" evidence="1">
    <location>
        <begin position="14"/>
        <end position="78"/>
    </location>
</feature>
<keyword evidence="4" id="KW-1185">Reference proteome</keyword>
<evidence type="ECO:0000313" key="4">
    <source>
        <dbReference type="Proteomes" id="UP001500842"/>
    </source>
</evidence>
<dbReference type="Pfam" id="PF13478">
    <property type="entry name" value="XdhC_C"/>
    <property type="match status" value="1"/>
</dbReference>
<protein>
    <submittedName>
        <fullName evidence="3">XdhC family protein</fullName>
    </submittedName>
</protein>
<accession>A0ABN2BXK3</accession>
<name>A0ABN2BXK3_9ACTN</name>
<dbReference type="Proteomes" id="UP001500842">
    <property type="component" value="Unassembled WGS sequence"/>
</dbReference>
<dbReference type="EMBL" id="BAAAOR010000052">
    <property type="protein sequence ID" value="GAA1548985.1"/>
    <property type="molecule type" value="Genomic_DNA"/>
</dbReference>
<comment type="caution">
    <text evidence="3">The sequence shown here is derived from an EMBL/GenBank/DDBJ whole genome shotgun (WGS) entry which is preliminary data.</text>
</comment>
<dbReference type="Pfam" id="PF02625">
    <property type="entry name" value="XdhC_CoxI"/>
    <property type="match status" value="1"/>
</dbReference>
<dbReference type="RefSeq" id="WP_141004817.1">
    <property type="nucleotide sequence ID" value="NZ_BAAAOR010000052.1"/>
</dbReference>
<feature type="domain" description="XdhC Rossmann" evidence="2">
    <location>
        <begin position="202"/>
        <end position="353"/>
    </location>
</feature>
<dbReference type="PANTHER" id="PTHR30388:SF4">
    <property type="entry name" value="MOLYBDENUM COFACTOR INSERTION CHAPERONE PAOD"/>
    <property type="match status" value="1"/>
</dbReference>
<sequence>MFEHMQTLRQAMIAGLPVGIASVVSAYRSAPRAVGASMLVDAGGRVHGSVSGGCVEAAVFASLQEVLDGAPPRVDRYGISDDDAFAVGLTCGGVIDVLVDVLVPADRAFVEEVGIAVASEQAVATLTLLDGTSDGRRRGMPRRAVVTADDVRLSAPWLAPSVLERARGLLARGVGGLIGLGGVEGASVGEAFVDIWRPRPRLVILGSTQIAAELARQGRGLGYRVTVCDARATFATADRFPDADEVVVDWPHRYLRSESEAGRTGADTVVCVLTHDAKFEVPLLRYLLVECPRRAAPGFIGVMGSRRAHRDRQKRLTAEGVPVGRQADLASPFGLDLGGATPAETALSMAAEVVAWRYGRTGRRLTTTTGDIHGVPRAPSTARP</sequence>
<dbReference type="InterPro" id="IPR027051">
    <property type="entry name" value="XdhC_Rossmann_dom"/>
</dbReference>
<gene>
    <name evidence="3" type="ORF">GCM10009788_58570</name>
</gene>